<dbReference type="EMBL" id="JBAJJM010000001">
    <property type="protein sequence ID" value="MEG9474763.1"/>
    <property type="molecule type" value="Genomic_DNA"/>
</dbReference>
<organism evidence="2 3">
    <name type="scientific">Mannheimia indoligenes</name>
    <dbReference type="NCBI Taxonomy" id="3103145"/>
    <lineage>
        <taxon>Bacteria</taxon>
        <taxon>Pseudomonadati</taxon>
        <taxon>Pseudomonadota</taxon>
        <taxon>Gammaproteobacteria</taxon>
        <taxon>Pasteurellales</taxon>
        <taxon>Pasteurellaceae</taxon>
        <taxon>Mannheimia</taxon>
    </lineage>
</organism>
<gene>
    <name evidence="2" type="ORF">V6W77_00520</name>
</gene>
<evidence type="ECO:0008006" key="4">
    <source>
        <dbReference type="Google" id="ProtNLM"/>
    </source>
</evidence>
<feature type="chain" id="PRO_5047142063" description="Lipoprotein" evidence="1">
    <location>
        <begin position="28"/>
        <end position="193"/>
    </location>
</feature>
<dbReference type="Proteomes" id="UP001432017">
    <property type="component" value="Unassembled WGS sequence"/>
</dbReference>
<keyword evidence="1" id="KW-0732">Signal</keyword>
<keyword evidence="3" id="KW-1185">Reference proteome</keyword>
<proteinExistence type="predicted"/>
<name>A0ABU7ZDE3_9PAST</name>
<evidence type="ECO:0000313" key="2">
    <source>
        <dbReference type="EMBL" id="MEG9474763.1"/>
    </source>
</evidence>
<feature type="signal peptide" evidence="1">
    <location>
        <begin position="1"/>
        <end position="27"/>
    </location>
</feature>
<dbReference type="RefSeq" id="WP_334253476.1">
    <property type="nucleotide sequence ID" value="NZ_JBAJJM010000001.1"/>
</dbReference>
<evidence type="ECO:0000313" key="3">
    <source>
        <dbReference type="Proteomes" id="UP001432017"/>
    </source>
</evidence>
<comment type="caution">
    <text evidence="2">The sequence shown here is derived from an EMBL/GenBank/DDBJ whole genome shotgun (WGS) entry which is preliminary data.</text>
</comment>
<sequence>MCKKLFLFPIILLSLLTGCTNSISTFSAPDLNEKGIVLLSVTDRGLFASTGVIFSVEANQTKERLVVKDFPIALPTQAKVKKFFGAFALPEGNYKFTSYRFIQTAGTPIKEPNEPLTFTVKKGEIVYIGNFDVTRFLESGIFRDKYDEDITTFKSEYSWLNGLNIKKELIQPVWWSSEEGKKIREKMEKSQNK</sequence>
<accession>A0ABU7ZDE3</accession>
<dbReference type="PROSITE" id="PS51257">
    <property type="entry name" value="PROKAR_LIPOPROTEIN"/>
    <property type="match status" value="1"/>
</dbReference>
<reference evidence="2" key="1">
    <citation type="submission" date="2023-12" db="EMBL/GenBank/DDBJ databases">
        <title>Mannheima indologenes sp. nov. proposed for Clade V organisms of Mannheimia.</title>
        <authorList>
            <person name="Christensen H."/>
        </authorList>
    </citation>
    <scope>NUCLEOTIDE SEQUENCE</scope>
    <source>
        <strain evidence="2">M14.4</strain>
    </source>
</reference>
<protein>
    <recommendedName>
        <fullName evidence="4">Lipoprotein</fullName>
    </recommendedName>
</protein>
<evidence type="ECO:0000256" key="1">
    <source>
        <dbReference type="SAM" id="SignalP"/>
    </source>
</evidence>